<dbReference type="InterPro" id="IPR000719">
    <property type="entry name" value="Prot_kinase_dom"/>
</dbReference>
<dbReference type="Proteomes" id="UP000039865">
    <property type="component" value="Unassembled WGS sequence"/>
</dbReference>
<dbReference type="InterPro" id="IPR011009">
    <property type="entry name" value="Kinase-like_dom_sf"/>
</dbReference>
<dbReference type="InParanoid" id="A0A078AVC8"/>
<evidence type="ECO:0000256" key="4">
    <source>
        <dbReference type="ARBA" id="ARBA00022777"/>
    </source>
</evidence>
<feature type="region of interest" description="Disordered" evidence="6">
    <location>
        <begin position="759"/>
        <end position="819"/>
    </location>
</feature>
<feature type="region of interest" description="Disordered" evidence="6">
    <location>
        <begin position="361"/>
        <end position="402"/>
    </location>
</feature>
<dbReference type="InterPro" id="IPR008271">
    <property type="entry name" value="Ser/Thr_kinase_AS"/>
</dbReference>
<dbReference type="PANTHER" id="PTHR11584">
    <property type="entry name" value="SERINE/THREONINE PROTEIN KINASE"/>
    <property type="match status" value="1"/>
</dbReference>
<feature type="region of interest" description="Disordered" evidence="6">
    <location>
        <begin position="506"/>
        <end position="526"/>
    </location>
</feature>
<dbReference type="CDD" id="cd06606">
    <property type="entry name" value="STKc_MAPKKK"/>
    <property type="match status" value="1"/>
</dbReference>
<keyword evidence="5" id="KW-0067">ATP-binding</keyword>
<dbReference type="PANTHER" id="PTHR11584:SF369">
    <property type="entry name" value="MITOGEN-ACTIVATED PROTEIN KINASE KINASE KINASE 19-RELATED"/>
    <property type="match status" value="1"/>
</dbReference>
<keyword evidence="9" id="KW-1185">Reference proteome</keyword>
<feature type="region of interest" description="Disordered" evidence="6">
    <location>
        <begin position="216"/>
        <end position="243"/>
    </location>
</feature>
<feature type="region of interest" description="Disordered" evidence="6">
    <location>
        <begin position="846"/>
        <end position="869"/>
    </location>
</feature>
<dbReference type="GO" id="GO:0005524">
    <property type="term" value="F:ATP binding"/>
    <property type="evidence" value="ECO:0007669"/>
    <property type="project" value="UniProtKB-KW"/>
</dbReference>
<keyword evidence="3" id="KW-0547">Nucleotide-binding</keyword>
<organism evidence="8 9">
    <name type="scientific">Stylonychia lemnae</name>
    <name type="common">Ciliate</name>
    <dbReference type="NCBI Taxonomy" id="5949"/>
    <lineage>
        <taxon>Eukaryota</taxon>
        <taxon>Sar</taxon>
        <taxon>Alveolata</taxon>
        <taxon>Ciliophora</taxon>
        <taxon>Intramacronucleata</taxon>
        <taxon>Spirotrichea</taxon>
        <taxon>Stichotrichia</taxon>
        <taxon>Sporadotrichida</taxon>
        <taxon>Oxytrichidae</taxon>
        <taxon>Stylonychinae</taxon>
        <taxon>Stylonychia</taxon>
    </lineage>
</organism>
<evidence type="ECO:0000256" key="6">
    <source>
        <dbReference type="SAM" id="MobiDB-lite"/>
    </source>
</evidence>
<keyword evidence="4" id="KW-0418">Kinase</keyword>
<dbReference type="GO" id="GO:0004674">
    <property type="term" value="F:protein serine/threonine kinase activity"/>
    <property type="evidence" value="ECO:0007669"/>
    <property type="project" value="UniProtKB-KW"/>
</dbReference>
<feature type="compositionally biased region" description="Low complexity" evidence="6">
    <location>
        <begin position="222"/>
        <end position="243"/>
    </location>
</feature>
<dbReference type="Pfam" id="PF00069">
    <property type="entry name" value="Pkinase"/>
    <property type="match status" value="1"/>
</dbReference>
<protein>
    <recommendedName>
        <fullName evidence="7">Protein kinase domain-containing protein</fullName>
    </recommendedName>
</protein>
<evidence type="ECO:0000313" key="9">
    <source>
        <dbReference type="Proteomes" id="UP000039865"/>
    </source>
</evidence>
<dbReference type="SMART" id="SM00220">
    <property type="entry name" value="S_TKc"/>
    <property type="match status" value="1"/>
</dbReference>
<evidence type="ECO:0000256" key="1">
    <source>
        <dbReference type="ARBA" id="ARBA00022527"/>
    </source>
</evidence>
<dbReference type="PROSITE" id="PS00108">
    <property type="entry name" value="PROTEIN_KINASE_ST"/>
    <property type="match status" value="1"/>
</dbReference>
<feature type="domain" description="Protein kinase" evidence="7">
    <location>
        <begin position="935"/>
        <end position="1198"/>
    </location>
</feature>
<name>A0A078AVC8_STYLE</name>
<dbReference type="PROSITE" id="PS50011">
    <property type="entry name" value="PROTEIN_KINASE_DOM"/>
    <property type="match status" value="1"/>
</dbReference>
<feature type="compositionally biased region" description="Polar residues" evidence="6">
    <location>
        <begin position="792"/>
        <end position="802"/>
    </location>
</feature>
<proteinExistence type="predicted"/>
<accession>A0A078AVC8</accession>
<gene>
    <name evidence="8" type="primary">Contig7358.g365</name>
    <name evidence="8" type="ORF">STYLEM_13856</name>
</gene>
<evidence type="ECO:0000256" key="2">
    <source>
        <dbReference type="ARBA" id="ARBA00022679"/>
    </source>
</evidence>
<evidence type="ECO:0000313" key="8">
    <source>
        <dbReference type="EMBL" id="CDW84788.1"/>
    </source>
</evidence>
<dbReference type="SUPFAM" id="SSF56112">
    <property type="entry name" value="Protein kinase-like (PK-like)"/>
    <property type="match status" value="1"/>
</dbReference>
<keyword evidence="2" id="KW-0808">Transferase</keyword>
<dbReference type="AlphaFoldDB" id="A0A078AVC8"/>
<feature type="compositionally biased region" description="Low complexity" evidence="6">
    <location>
        <begin position="422"/>
        <end position="438"/>
    </location>
</feature>
<feature type="compositionally biased region" description="Basic and acidic residues" evidence="6">
    <location>
        <begin position="853"/>
        <end position="869"/>
    </location>
</feature>
<evidence type="ECO:0000259" key="7">
    <source>
        <dbReference type="PROSITE" id="PS50011"/>
    </source>
</evidence>
<evidence type="ECO:0000256" key="5">
    <source>
        <dbReference type="ARBA" id="ARBA00022840"/>
    </source>
</evidence>
<dbReference type="EMBL" id="CCKQ01013154">
    <property type="protein sequence ID" value="CDW84788.1"/>
    <property type="molecule type" value="Genomic_DNA"/>
</dbReference>
<sequence length="1200" mass="135857">MNLQNKQVPAAQRQLNLKMPIVQKHILNNNNNKVQNQTHQGSLYNQQATIQQEDFTVANYGAYPNNTGLFFRQAALSQLQREQQNHSPDQQQSLQQQQFFSNGFDHSDRSTTANTGFPHLSTKTNDVTAVIGNIGGISGHNIGSKPQVQITNPGQKVRGLSNINRTYKQMQNDLNHDTMQQRNNFQISGEIIGGGQSQLQLKGGSNYLNFEKHKNLDKNSFSQNPNSNTINNQQQNNQSQTLQQQHLNQLTLGNNPNNNLSSIHHLGINQIGQQHSEDNQSPKQIQIQRQRFHEFFNSNKQGQSSQLQSLNQNNIQNVLNESQENAVTIRDIKIRKMNPQQKIQKPSNLRFQTAQLILDNQNSSNNNQQPSNNQNNLNTSSITQNPTSGANASNNINNNTHNLSTINISQQNQNLGQISTKQQIQHHQQLQQQNQLQQDLKKNDSFSIEPFAKRLEQNLNEESENENTQQKRDSFSHVKRSFVDKDQIIMKTLNLEERKRLIKQHQQTKQKIKEDEFKQVNNNSKNDINRQRDRYQLANPNEQYVSQDINLDTIEEEALNSEIRSQISKIRHKTLDRSKIVSQSVTTLSSGNKYKEKNIGLAKQNFMQKSTESPLMGQFKKAMYQSEAFKVIFKKIKDGIVIKNTPEYDKLIESLSKISGLAPIDIENCFEISKQQIYAEKFQNPYLKRSSSSQESIEENIPSVSLNHSFSQINAGLIAKSGELNSALPSSGSSVFNQHIGLGKVINGSGGMGGSIKLQKRVSQEDLSSGNKNHYHYETRSNGNASEKRSQFSKMSSKSKNGISEKGDSSNNVAKDVNSRRRLQIMQSSGSHQSNDLLVYKININGSGSGSHETSKKLKEDSEKHTKSDEYKKELNQANKLQINNNQIQPRGLSLEQIRQRNQSIQPAISDVLNIQKAPMAEKPPVLIQGQLVKWKELKKIGQGTQGEVFIAQNVKNFNFFVVKKLSLFSVNSGVDKEALMKLKKEIEVYRKLEHQHIIKYIGSELVSNQFCIYLEYMSSGSLQQIYQNYGNIQEDTIKAYTRQILEGLNYLHQNKVIHCDLKGANVLVDHNGVVKLSDFGCAKLFESSFSMSDFNGAIRGSLPWMAPEVVTNKGIRRKADIWSLGCLMIELAVGGNPWGSQLSSNNFQAIFKIADPTSSPTIPDDLSDDCKDFIRLCLVREYEKRPTAAELLNHTWLTY</sequence>
<reference evidence="8 9" key="1">
    <citation type="submission" date="2014-06" db="EMBL/GenBank/DDBJ databases">
        <authorList>
            <person name="Swart Estienne"/>
        </authorList>
    </citation>
    <scope>NUCLEOTIDE SEQUENCE [LARGE SCALE GENOMIC DNA]</scope>
    <source>
        <strain evidence="8 9">130c</strain>
    </source>
</reference>
<keyword evidence="1" id="KW-0723">Serine/threonine-protein kinase</keyword>
<evidence type="ECO:0000256" key="3">
    <source>
        <dbReference type="ARBA" id="ARBA00022741"/>
    </source>
</evidence>
<dbReference type="Gene3D" id="1.10.510.10">
    <property type="entry name" value="Transferase(Phosphotransferase) domain 1"/>
    <property type="match status" value="1"/>
</dbReference>
<dbReference type="OrthoDB" id="10252171at2759"/>
<feature type="region of interest" description="Disordered" evidence="6">
    <location>
        <begin position="417"/>
        <end position="440"/>
    </location>
</feature>